<name>I8J0I5_9BACL</name>
<dbReference type="SUPFAM" id="SSF46785">
    <property type="entry name" value="Winged helix' DNA-binding domain"/>
    <property type="match status" value="1"/>
</dbReference>
<dbReference type="InterPro" id="IPR051081">
    <property type="entry name" value="HTH_MetalResp_TranReg"/>
</dbReference>
<dbReference type="InterPro" id="IPR011991">
    <property type="entry name" value="ArsR-like_HTH"/>
</dbReference>
<dbReference type="PANTHER" id="PTHR33154:SF18">
    <property type="entry name" value="ARSENICAL RESISTANCE OPERON REPRESSOR"/>
    <property type="match status" value="1"/>
</dbReference>
<feature type="domain" description="HTH arsR-type" evidence="4">
    <location>
        <begin position="1"/>
        <end position="72"/>
    </location>
</feature>
<dbReference type="GO" id="GO:0003677">
    <property type="term" value="F:DNA binding"/>
    <property type="evidence" value="ECO:0007669"/>
    <property type="project" value="UniProtKB-KW"/>
</dbReference>
<dbReference type="STRING" id="1196324.A374_10975"/>
<comment type="caution">
    <text evidence="5">The sequence shown here is derived from an EMBL/GenBank/DDBJ whole genome shotgun (WGS) entry which is preliminary data.</text>
</comment>
<reference evidence="5 6" key="1">
    <citation type="journal article" date="2012" name="J. Bacteriol.">
        <title>Genome of Bacillus macauensis ZFHKF-1, a Long-Chain-Forming Bacterium.</title>
        <authorList>
            <person name="Cai L."/>
            <person name="Zhang T."/>
        </authorList>
    </citation>
    <scope>NUCLEOTIDE SEQUENCE [LARGE SCALE GENOMIC DNA]</scope>
    <source>
        <strain evidence="5 6">ZFHKF-1</strain>
    </source>
</reference>
<gene>
    <name evidence="5" type="ORF">A374_10975</name>
</gene>
<dbReference type="CDD" id="cd00090">
    <property type="entry name" value="HTH_ARSR"/>
    <property type="match status" value="1"/>
</dbReference>
<accession>I8J0I5</accession>
<keyword evidence="3" id="KW-0804">Transcription</keyword>
<dbReference type="PANTHER" id="PTHR33154">
    <property type="entry name" value="TRANSCRIPTIONAL REGULATOR, ARSR FAMILY"/>
    <property type="match status" value="1"/>
</dbReference>
<dbReference type="InterPro" id="IPR001845">
    <property type="entry name" value="HTH_ArsR_DNA-bd_dom"/>
</dbReference>
<sequence length="86" mass="10115">MKSVFEQECCVCEFVAIFDMSQPAVSQHLRKLKDHGIVKERRSGQWIYYSMNTDYPYYAFVQQLVNHLPSQREGMSNLQQDSCCEN</sequence>
<dbReference type="InterPro" id="IPR036390">
    <property type="entry name" value="WH_DNA-bd_sf"/>
</dbReference>
<dbReference type="EMBL" id="AKKV01000026">
    <property type="protein sequence ID" value="EIT85261.1"/>
    <property type="molecule type" value="Genomic_DNA"/>
</dbReference>
<organism evidence="5 6">
    <name type="scientific">Fictibacillus macauensis ZFHKF-1</name>
    <dbReference type="NCBI Taxonomy" id="1196324"/>
    <lineage>
        <taxon>Bacteria</taxon>
        <taxon>Bacillati</taxon>
        <taxon>Bacillota</taxon>
        <taxon>Bacilli</taxon>
        <taxon>Bacillales</taxon>
        <taxon>Fictibacillaceae</taxon>
        <taxon>Fictibacillus</taxon>
    </lineage>
</organism>
<dbReference type="Proteomes" id="UP000004080">
    <property type="component" value="Unassembled WGS sequence"/>
</dbReference>
<dbReference type="Pfam" id="PF01022">
    <property type="entry name" value="HTH_5"/>
    <property type="match status" value="1"/>
</dbReference>
<evidence type="ECO:0000313" key="5">
    <source>
        <dbReference type="EMBL" id="EIT85261.1"/>
    </source>
</evidence>
<dbReference type="PATRIC" id="fig|1196324.3.peg.2246"/>
<dbReference type="PRINTS" id="PR00778">
    <property type="entry name" value="HTHARSR"/>
</dbReference>
<evidence type="ECO:0000313" key="6">
    <source>
        <dbReference type="Proteomes" id="UP000004080"/>
    </source>
</evidence>
<dbReference type="PROSITE" id="PS50987">
    <property type="entry name" value="HTH_ARSR_2"/>
    <property type="match status" value="1"/>
</dbReference>
<dbReference type="eggNOG" id="COG0640">
    <property type="taxonomic scope" value="Bacteria"/>
</dbReference>
<dbReference type="NCBIfam" id="NF033788">
    <property type="entry name" value="HTH_metalloreg"/>
    <property type="match status" value="1"/>
</dbReference>
<dbReference type="AlphaFoldDB" id="I8J0I5"/>
<proteinExistence type="predicted"/>
<protein>
    <submittedName>
        <fullName evidence="5">ArsR family transcriptional regulator</fullName>
    </submittedName>
</protein>
<dbReference type="InterPro" id="IPR036388">
    <property type="entry name" value="WH-like_DNA-bd_sf"/>
</dbReference>
<evidence type="ECO:0000259" key="4">
    <source>
        <dbReference type="PROSITE" id="PS50987"/>
    </source>
</evidence>
<keyword evidence="2" id="KW-0238">DNA-binding</keyword>
<evidence type="ECO:0000256" key="2">
    <source>
        <dbReference type="ARBA" id="ARBA00023125"/>
    </source>
</evidence>
<dbReference type="Gene3D" id="1.10.10.10">
    <property type="entry name" value="Winged helix-like DNA-binding domain superfamily/Winged helix DNA-binding domain"/>
    <property type="match status" value="1"/>
</dbReference>
<evidence type="ECO:0000256" key="1">
    <source>
        <dbReference type="ARBA" id="ARBA00023015"/>
    </source>
</evidence>
<keyword evidence="1" id="KW-0805">Transcription regulation</keyword>
<dbReference type="GO" id="GO:0003700">
    <property type="term" value="F:DNA-binding transcription factor activity"/>
    <property type="evidence" value="ECO:0007669"/>
    <property type="project" value="InterPro"/>
</dbReference>
<dbReference type="SMART" id="SM00418">
    <property type="entry name" value="HTH_ARSR"/>
    <property type="match status" value="1"/>
</dbReference>
<keyword evidence="6" id="KW-1185">Reference proteome</keyword>
<evidence type="ECO:0000256" key="3">
    <source>
        <dbReference type="ARBA" id="ARBA00023163"/>
    </source>
</evidence>